<keyword evidence="1" id="KW-1133">Transmembrane helix</keyword>
<evidence type="ECO:0000313" key="2">
    <source>
        <dbReference type="EMBL" id="AZQ75117.1"/>
    </source>
</evidence>
<name>A0A3S9PRX6_STRLT</name>
<reference evidence="2 3" key="1">
    <citation type="submission" date="2018-12" db="EMBL/GenBank/DDBJ databases">
        <title>The whole draft genome of Streptomyce luteoverticillatus CGMCC 15060.</title>
        <authorList>
            <person name="Feng Z."/>
            <person name="Chen G."/>
            <person name="Zhang J."/>
            <person name="Zhu H."/>
            <person name="Yu X."/>
            <person name="Zhang W."/>
            <person name="Zhang X."/>
        </authorList>
    </citation>
    <scope>NUCLEOTIDE SEQUENCE [LARGE SCALE GENOMIC DNA]</scope>
    <source>
        <strain evidence="2 3">CGMCC 15060</strain>
    </source>
</reference>
<proteinExistence type="predicted"/>
<dbReference type="AlphaFoldDB" id="A0A3S9PRX6"/>
<evidence type="ECO:0000313" key="3">
    <source>
        <dbReference type="Proteomes" id="UP000267900"/>
    </source>
</evidence>
<keyword evidence="3" id="KW-1185">Reference proteome</keyword>
<keyword evidence="1" id="KW-0472">Membrane</keyword>
<dbReference type="OrthoDB" id="4338283at2"/>
<dbReference type="Proteomes" id="UP000267900">
    <property type="component" value="Chromosome"/>
</dbReference>
<evidence type="ECO:0000256" key="1">
    <source>
        <dbReference type="SAM" id="Phobius"/>
    </source>
</evidence>
<dbReference type="RefSeq" id="WP_126917619.1">
    <property type="nucleotide sequence ID" value="NZ_CP034587.1"/>
</dbReference>
<gene>
    <name evidence="2" type="ORF">EKH77_31730</name>
</gene>
<sequence length="86" mass="8803">MSNLVLALAAAALTVAGTVWYLPAVAELRAGADRPLSRRVSAAGCLTGWGACAGAVPLLLAPPWLPHLERLLSRAATDTDSRPATA</sequence>
<keyword evidence="1" id="KW-0812">Transmembrane</keyword>
<feature type="transmembrane region" description="Helical" evidence="1">
    <location>
        <begin position="40"/>
        <end position="61"/>
    </location>
</feature>
<dbReference type="EMBL" id="CP034587">
    <property type="protein sequence ID" value="AZQ75117.1"/>
    <property type="molecule type" value="Genomic_DNA"/>
</dbReference>
<protein>
    <submittedName>
        <fullName evidence="2">Uncharacterized protein</fullName>
    </submittedName>
</protein>
<organism evidence="2 3">
    <name type="scientific">Streptomyces luteoverticillatus</name>
    <name type="common">Streptoverticillium luteoverticillatus</name>
    <dbReference type="NCBI Taxonomy" id="66425"/>
    <lineage>
        <taxon>Bacteria</taxon>
        <taxon>Bacillati</taxon>
        <taxon>Actinomycetota</taxon>
        <taxon>Actinomycetes</taxon>
        <taxon>Kitasatosporales</taxon>
        <taxon>Streptomycetaceae</taxon>
        <taxon>Streptomyces</taxon>
    </lineage>
</organism>
<accession>A0A3S9PRX6</accession>